<evidence type="ECO:0000256" key="3">
    <source>
        <dbReference type="ARBA" id="ARBA00023163"/>
    </source>
</evidence>
<dbReference type="InterPro" id="IPR039913">
    <property type="entry name" value="RPAP1/Rba50"/>
</dbReference>
<keyword evidence="4" id="KW-0539">Nucleus</keyword>
<feature type="compositionally biased region" description="Acidic residues" evidence="5">
    <location>
        <begin position="494"/>
        <end position="506"/>
    </location>
</feature>
<proteinExistence type="inferred from homology"/>
<feature type="region of interest" description="Disordered" evidence="5">
    <location>
        <begin position="486"/>
        <end position="506"/>
    </location>
</feature>
<protein>
    <recommendedName>
        <fullName evidence="11">RNA polymerase II-associated protein 1 C-terminal domain-containing protein</fullName>
    </recommendedName>
</protein>
<evidence type="ECO:0000259" key="8">
    <source>
        <dbReference type="Pfam" id="PF25766"/>
    </source>
</evidence>
<evidence type="ECO:0000256" key="4">
    <source>
        <dbReference type="ARBA" id="ARBA00023242"/>
    </source>
</evidence>
<gene>
    <name evidence="9" type="ORF">K493DRAFT_339589</name>
</gene>
<feature type="domain" description="RPAP1 C-terminal" evidence="6">
    <location>
        <begin position="340"/>
        <end position="404"/>
    </location>
</feature>
<dbReference type="InParanoid" id="A0A1Y1Y046"/>
<evidence type="ECO:0000256" key="2">
    <source>
        <dbReference type="ARBA" id="ARBA00009953"/>
    </source>
</evidence>
<name>A0A1Y1Y046_9FUNG</name>
<evidence type="ECO:0000256" key="5">
    <source>
        <dbReference type="SAM" id="MobiDB-lite"/>
    </source>
</evidence>
<dbReference type="STRING" id="1314790.A0A1Y1Y046"/>
<feature type="compositionally biased region" description="Basic and acidic residues" evidence="5">
    <location>
        <begin position="71"/>
        <end position="85"/>
    </location>
</feature>
<keyword evidence="3" id="KW-0804">Transcription</keyword>
<evidence type="ECO:0000259" key="7">
    <source>
        <dbReference type="Pfam" id="PF08621"/>
    </source>
</evidence>
<dbReference type="PANTHER" id="PTHR21483:SF18">
    <property type="entry name" value="RNA POLYMERASE II-ASSOCIATED PROTEIN 1"/>
    <property type="match status" value="1"/>
</dbReference>
<evidence type="ECO:0008006" key="11">
    <source>
        <dbReference type="Google" id="ProtNLM"/>
    </source>
</evidence>
<evidence type="ECO:0000256" key="1">
    <source>
        <dbReference type="ARBA" id="ARBA00004123"/>
    </source>
</evidence>
<dbReference type="InterPro" id="IPR057989">
    <property type="entry name" value="TPR_RPAP1/MINIYO-like"/>
</dbReference>
<comment type="similarity">
    <text evidence="2">Belongs to the RPAP1 family.</text>
</comment>
<dbReference type="EMBL" id="MCFE01000344">
    <property type="protein sequence ID" value="ORX91086.1"/>
    <property type="molecule type" value="Genomic_DNA"/>
</dbReference>
<dbReference type="Pfam" id="PF08620">
    <property type="entry name" value="RPAP1_C"/>
    <property type="match status" value="1"/>
</dbReference>
<feature type="compositionally biased region" description="Basic and acidic residues" evidence="5">
    <location>
        <begin position="271"/>
        <end position="286"/>
    </location>
</feature>
<dbReference type="OrthoDB" id="348201at2759"/>
<feature type="domain" description="RPAP1 N-terminal" evidence="7">
    <location>
        <begin position="216"/>
        <end position="257"/>
    </location>
</feature>
<comment type="subcellular location">
    <subcellularLocation>
        <location evidence="1">Nucleus</location>
    </subcellularLocation>
</comment>
<sequence>MQHIRSKCVEEGEEDLLQLQEDFLFGAHPPAATVKRVSKPPSIGSSKVKQEAIEPVEEEELSDSDLPPPLIEKESKAPLPRERPSDLVVEPESQQAAIKPDRIALDSSNLPPPVKNPAEQTKKKSLFASRLNRSSPSSSASLQPPSVKNNFSFGVGLLGEVKEKESTTFEKVNATPAFPTGFPQPVHRSQFKRTVKKNVEVSRNPIEPEISNVLFRQIHEENVDTLSKMTEDEILEAQAELMRQLDPELIKKLRNRQPLSQREVDPINESAVKEKADPLAAEKEHQTSLPDEMDIVQMKEKYFPNVQAEPEKLKWMLDEATLSSTTAPSTTKVDHPANKVRFDFRGNQLEENENIPTYMGLHHHGDEPDRPGYTLGELLHLMRSAVSSQRIISLNILGKIIGNLKDGQFGSDIQKLVLDYLMKESAAVYIRAAIDDVNETAMIAALNTMSVWIGNVTEETIWDDVILLPKGTIFVPRTDSPSIATPRKNRLGFDVDEDGEDNDAENENTIQGHAKLASKDIIKGLLAMNLLPRLRYLLDYSRLPQPSISQIFRILIQISQHSVESSRAVFDCPDMVDCIRGYISRQWPPSPTNTNERYNQLPNALAVKLMRIWAQSNRSIAKELIDKELVNSLLRFMAVDPDILPKEDQVLGYQLQLETLKLWNILSTYGFYCHILGDFHQEFVKYVSSISQLQPWSQTDIISRLRSKKVVLFFRLLENLTYAAVDTHSTEPEHAVCWPHISLFSSYAVLIFTQVSQALDDQSSFKGDRTLCELTISSIGQYLSGWLRYVDNNNATDLPQALELRNQLKLDSWITSKTLETSITRITSLIGEISKVDKTKESHGIPGLYLTSRMKTAELMFELSAACNYVSAYLDLVAKMKKFVSDFYELGQALLTSPSLLSLVDYLCINFQPETEWMSQIARGHYLAIYSWVNLFNKICDTCKPKEEVPNGLDPAFVSYYAATIVLATRPLAGEEAIAESMIFTALRPRNIHKLLRDIDDPALSLPDDLREILEPFLNSHLGKEEDIGQSRAVSYHLLKQTRSLFFKRAPQLNRASFSQWALSPIDDVVKITKETEEVEEICGFSVFDIITNTLKYAKLVNHVAARSGFNNRVNCLTGVRKIMKVFGINYRVNGEDLFLMDSVEAALNSLYNYYVEEFVKLGDKTAFDLEEANDSNVPFYQFYQDFINLYVSVSFGNQVFARMVLPPLAMTYPSEYRLALWSEYFEMLSTFRNSIEDTPAPNGLSVYFYPIERNFTLLQLYAKALLMRKVTRKHTPFLYWIAVHHLNRNMLARIRNMANDESSEPLLAMMHNLIKSKLDHETCTDLTHYHNSEETFRSPDTYEPSPDSQSIQLWLSKGQHP</sequence>
<feature type="region of interest" description="Disordered" evidence="5">
    <location>
        <begin position="256"/>
        <end position="286"/>
    </location>
</feature>
<dbReference type="Pfam" id="PF08621">
    <property type="entry name" value="RPAP1_N"/>
    <property type="match status" value="1"/>
</dbReference>
<feature type="compositionally biased region" description="Acidic residues" evidence="5">
    <location>
        <begin position="54"/>
        <end position="63"/>
    </location>
</feature>
<feature type="domain" description="RPAP1/MINIYO-like TPR repeats" evidence="8">
    <location>
        <begin position="1088"/>
        <end position="1291"/>
    </location>
</feature>
<organism evidence="9 10">
    <name type="scientific">Basidiobolus meristosporus CBS 931.73</name>
    <dbReference type="NCBI Taxonomy" id="1314790"/>
    <lineage>
        <taxon>Eukaryota</taxon>
        <taxon>Fungi</taxon>
        <taxon>Fungi incertae sedis</taxon>
        <taxon>Zoopagomycota</taxon>
        <taxon>Entomophthoromycotina</taxon>
        <taxon>Basidiobolomycetes</taxon>
        <taxon>Basidiobolales</taxon>
        <taxon>Basidiobolaceae</taxon>
        <taxon>Basidiobolus</taxon>
    </lineage>
</organism>
<dbReference type="PANTHER" id="PTHR21483">
    <property type="entry name" value="RNA POLYMERASE II-ASSOCIATED PROTEIN 1"/>
    <property type="match status" value="1"/>
</dbReference>
<feature type="region of interest" description="Disordered" evidence="5">
    <location>
        <begin position="34"/>
        <end position="122"/>
    </location>
</feature>
<dbReference type="InterPro" id="IPR013929">
    <property type="entry name" value="RPAP1_C"/>
</dbReference>
<dbReference type="Proteomes" id="UP000193498">
    <property type="component" value="Unassembled WGS sequence"/>
</dbReference>
<dbReference type="InterPro" id="IPR013930">
    <property type="entry name" value="RPAP1_N"/>
</dbReference>
<evidence type="ECO:0000313" key="9">
    <source>
        <dbReference type="EMBL" id="ORX91086.1"/>
    </source>
</evidence>
<accession>A0A1Y1Y046</accession>
<evidence type="ECO:0000313" key="10">
    <source>
        <dbReference type="Proteomes" id="UP000193498"/>
    </source>
</evidence>
<dbReference type="Pfam" id="PF25766">
    <property type="entry name" value="TPR_RPAP1"/>
    <property type="match status" value="1"/>
</dbReference>
<reference evidence="9 10" key="1">
    <citation type="submission" date="2016-07" db="EMBL/GenBank/DDBJ databases">
        <title>Pervasive Adenine N6-methylation of Active Genes in Fungi.</title>
        <authorList>
            <consortium name="DOE Joint Genome Institute"/>
            <person name="Mondo S.J."/>
            <person name="Dannebaum R.O."/>
            <person name="Kuo R.C."/>
            <person name="Labutti K."/>
            <person name="Haridas S."/>
            <person name="Kuo A."/>
            <person name="Salamov A."/>
            <person name="Ahrendt S.R."/>
            <person name="Lipzen A."/>
            <person name="Sullivan W."/>
            <person name="Andreopoulos W.B."/>
            <person name="Clum A."/>
            <person name="Lindquist E."/>
            <person name="Daum C."/>
            <person name="Ramamoorthy G.K."/>
            <person name="Gryganskyi A."/>
            <person name="Culley D."/>
            <person name="Magnuson J.K."/>
            <person name="James T.Y."/>
            <person name="O'Malley M.A."/>
            <person name="Stajich J.E."/>
            <person name="Spatafora J.W."/>
            <person name="Visel A."/>
            <person name="Grigoriev I.V."/>
        </authorList>
    </citation>
    <scope>NUCLEOTIDE SEQUENCE [LARGE SCALE GENOMIC DNA]</scope>
    <source>
        <strain evidence="9 10">CBS 931.73</strain>
    </source>
</reference>
<dbReference type="GO" id="GO:0006366">
    <property type="term" value="P:transcription by RNA polymerase II"/>
    <property type="evidence" value="ECO:0007669"/>
    <property type="project" value="InterPro"/>
</dbReference>
<keyword evidence="10" id="KW-1185">Reference proteome</keyword>
<evidence type="ECO:0000259" key="6">
    <source>
        <dbReference type="Pfam" id="PF08620"/>
    </source>
</evidence>
<comment type="caution">
    <text evidence="9">The sequence shown here is derived from an EMBL/GenBank/DDBJ whole genome shotgun (WGS) entry which is preliminary data.</text>
</comment>